<keyword evidence="1" id="KW-0472">Membrane</keyword>
<dbReference type="Proteomes" id="UP000534294">
    <property type="component" value="Unassembled WGS sequence"/>
</dbReference>
<comment type="caution">
    <text evidence="2">The sequence shown here is derived from an EMBL/GenBank/DDBJ whole genome shotgun (WGS) entry which is preliminary data.</text>
</comment>
<evidence type="ECO:0000256" key="1">
    <source>
        <dbReference type="SAM" id="Phobius"/>
    </source>
</evidence>
<dbReference type="Pfam" id="PF07963">
    <property type="entry name" value="N_methyl"/>
    <property type="match status" value="1"/>
</dbReference>
<gene>
    <name evidence="2" type="ORF">HNQ64_002261</name>
</gene>
<sequence>MFIHPTAYRHPARGFTLLEVIAALALISLIIGGGYGVADGSLKLGSSMNRARISEMRVSNFIHQWRDWLENVPPGLRFFSGLDKVKRGAAGTLLVEGGSVPFTWNPSLRLADAVEFATIRGEEPKSLTLVIRHLKRLEKPTAMDAYEQIAELPLLTGLKEFKTQFYSAEDKRWFSSWNPDKRPAPPLFMRMQFTFLKDAREHGATFWIANDLVGRDQEGMGRPAMGQERSSGNL</sequence>
<feature type="transmembrane region" description="Helical" evidence="1">
    <location>
        <begin position="20"/>
        <end position="38"/>
    </location>
</feature>
<dbReference type="InterPro" id="IPR012902">
    <property type="entry name" value="N_methyl_site"/>
</dbReference>
<proteinExistence type="predicted"/>
<protein>
    <submittedName>
        <fullName evidence="2">Prepilin-type N-terminal cleavage/methylation domain-containing protein</fullName>
    </submittedName>
</protein>
<dbReference type="RefSeq" id="WP_184208418.1">
    <property type="nucleotide sequence ID" value="NZ_JACHIF010000004.1"/>
</dbReference>
<reference evidence="2 3" key="1">
    <citation type="submission" date="2020-08" db="EMBL/GenBank/DDBJ databases">
        <title>Genomic Encyclopedia of Type Strains, Phase IV (KMG-IV): sequencing the most valuable type-strain genomes for metagenomic binning, comparative biology and taxonomic classification.</title>
        <authorList>
            <person name="Goeker M."/>
        </authorList>
    </citation>
    <scope>NUCLEOTIDE SEQUENCE [LARGE SCALE GENOMIC DNA]</scope>
    <source>
        <strain evidence="2 3">DSM 12251</strain>
    </source>
</reference>
<evidence type="ECO:0000313" key="3">
    <source>
        <dbReference type="Proteomes" id="UP000534294"/>
    </source>
</evidence>
<name>A0A7W7YKQ0_9BACT</name>
<dbReference type="EMBL" id="JACHIF010000004">
    <property type="protein sequence ID" value="MBB5038003.1"/>
    <property type="molecule type" value="Genomic_DNA"/>
</dbReference>
<dbReference type="NCBIfam" id="TIGR02532">
    <property type="entry name" value="IV_pilin_GFxxxE"/>
    <property type="match status" value="1"/>
</dbReference>
<evidence type="ECO:0000313" key="2">
    <source>
        <dbReference type="EMBL" id="MBB5038003.1"/>
    </source>
</evidence>
<keyword evidence="3" id="KW-1185">Reference proteome</keyword>
<keyword evidence="1" id="KW-0812">Transmembrane</keyword>
<keyword evidence="1" id="KW-1133">Transmembrane helix</keyword>
<dbReference type="AlphaFoldDB" id="A0A7W7YKQ0"/>
<organism evidence="2 3">
    <name type="scientific">Prosthecobacter dejongeii</name>
    <dbReference type="NCBI Taxonomy" id="48465"/>
    <lineage>
        <taxon>Bacteria</taxon>
        <taxon>Pseudomonadati</taxon>
        <taxon>Verrucomicrobiota</taxon>
        <taxon>Verrucomicrobiia</taxon>
        <taxon>Verrucomicrobiales</taxon>
        <taxon>Verrucomicrobiaceae</taxon>
        <taxon>Prosthecobacter</taxon>
    </lineage>
</organism>
<accession>A0A7W7YKQ0</accession>